<evidence type="ECO:0000256" key="13">
    <source>
        <dbReference type="PROSITE-ProRule" id="PRU01379"/>
    </source>
</evidence>
<dbReference type="GO" id="GO:0008270">
    <property type="term" value="F:zinc ion binding"/>
    <property type="evidence" value="ECO:0007669"/>
    <property type="project" value="InterPro"/>
</dbReference>
<evidence type="ECO:0000313" key="17">
    <source>
        <dbReference type="Proteomes" id="UP000281406"/>
    </source>
</evidence>
<dbReference type="InterPro" id="IPR034248">
    <property type="entry name" value="CPA_M14_CPD"/>
</dbReference>
<feature type="active site" description="Proton donor/acceptor" evidence="13">
    <location>
        <position position="405"/>
    </location>
</feature>
<keyword evidence="12" id="KW-1015">Disulfide bond</keyword>
<reference evidence="16 17" key="1">
    <citation type="submission" date="2018-10" db="EMBL/GenBank/DDBJ databases">
        <title>Genome assembly for a Yunnan-Guizhou Plateau 3E fish, Anabarilius grahami (Regan), and its evolutionary and genetic applications.</title>
        <authorList>
            <person name="Jiang W."/>
        </authorList>
    </citation>
    <scope>NUCLEOTIDE SEQUENCE [LARGE SCALE GENOMIC DNA]</scope>
    <source>
        <strain evidence="16">AG-KIZ</strain>
        <tissue evidence="16">Muscle</tissue>
    </source>
</reference>
<evidence type="ECO:0000259" key="15">
    <source>
        <dbReference type="PROSITE" id="PS52035"/>
    </source>
</evidence>
<evidence type="ECO:0000256" key="7">
    <source>
        <dbReference type="ARBA" id="ARBA00022723"/>
    </source>
</evidence>
<keyword evidence="5 16" id="KW-0121">Carboxypeptidase</keyword>
<gene>
    <name evidence="16" type="ORF">DPX16_19140</name>
</gene>
<keyword evidence="9" id="KW-0378">Hydrolase</keyword>
<dbReference type="FunFam" id="3.40.630.10:FF:000001">
    <property type="entry name" value="Carboxypeptidase B"/>
    <property type="match status" value="1"/>
</dbReference>
<name>A0A3N0Z028_ANAGA</name>
<dbReference type="Pfam" id="PF00246">
    <property type="entry name" value="Peptidase_M14"/>
    <property type="match status" value="1"/>
</dbReference>
<dbReference type="GO" id="GO:0006508">
    <property type="term" value="P:proteolysis"/>
    <property type="evidence" value="ECO:0007669"/>
    <property type="project" value="UniProtKB-KW"/>
</dbReference>
<dbReference type="PROSITE" id="PS00132">
    <property type="entry name" value="CARBOXYPEPT_ZN_1"/>
    <property type="match status" value="1"/>
</dbReference>
<comment type="cofactor">
    <cofactor evidence="1">
        <name>Zn(2+)</name>
        <dbReference type="ChEBI" id="CHEBI:29105"/>
    </cofactor>
</comment>
<evidence type="ECO:0000256" key="12">
    <source>
        <dbReference type="ARBA" id="ARBA00023157"/>
    </source>
</evidence>
<evidence type="ECO:0000256" key="6">
    <source>
        <dbReference type="ARBA" id="ARBA00022670"/>
    </source>
</evidence>
<dbReference type="CDD" id="cd03870">
    <property type="entry name" value="M14_CPA"/>
    <property type="match status" value="1"/>
</dbReference>
<evidence type="ECO:0000313" key="16">
    <source>
        <dbReference type="EMBL" id="ROL51621.1"/>
    </source>
</evidence>
<dbReference type="GO" id="GO:0005615">
    <property type="term" value="C:extracellular space"/>
    <property type="evidence" value="ECO:0007669"/>
    <property type="project" value="TreeGrafter"/>
</dbReference>
<dbReference type="PANTHER" id="PTHR11705">
    <property type="entry name" value="PROTEASE FAMILY M14 CARBOXYPEPTIDASE A,B"/>
    <property type="match status" value="1"/>
</dbReference>
<keyword evidence="10" id="KW-0862">Zinc</keyword>
<dbReference type="EMBL" id="RJVU01018281">
    <property type="protein sequence ID" value="ROL51621.1"/>
    <property type="molecule type" value="Genomic_DNA"/>
</dbReference>
<feature type="domain" description="Peptidase M14" evidence="15">
    <location>
        <begin position="121"/>
        <end position="439"/>
    </location>
</feature>
<dbReference type="SUPFAM" id="SSF54897">
    <property type="entry name" value="Protease propeptides/inhibitors"/>
    <property type="match status" value="1"/>
</dbReference>
<dbReference type="PRINTS" id="PR00765">
    <property type="entry name" value="CRBOXYPTASEA"/>
</dbReference>
<comment type="caution">
    <text evidence="16">The sequence shown here is derived from an EMBL/GenBank/DDBJ whole genome shotgun (WGS) entry which is preliminary data.</text>
</comment>
<evidence type="ECO:0000256" key="2">
    <source>
        <dbReference type="ARBA" id="ARBA00004613"/>
    </source>
</evidence>
<keyword evidence="17" id="KW-1185">Reference proteome</keyword>
<evidence type="ECO:0000256" key="10">
    <source>
        <dbReference type="ARBA" id="ARBA00022833"/>
    </source>
</evidence>
<keyword evidence="7" id="KW-0479">Metal-binding</keyword>
<dbReference type="Gene3D" id="3.40.630.10">
    <property type="entry name" value="Zn peptidases"/>
    <property type="match status" value="1"/>
</dbReference>
<evidence type="ECO:0000256" key="14">
    <source>
        <dbReference type="SAM" id="SignalP"/>
    </source>
</evidence>
<dbReference type="InterPro" id="IPR003146">
    <property type="entry name" value="M14A_act_pep"/>
</dbReference>
<evidence type="ECO:0000256" key="3">
    <source>
        <dbReference type="ARBA" id="ARBA00005988"/>
    </source>
</evidence>
<sequence length="444" mass="50806">MRLYLAVFALLAAVHCEELFNGDQVLRIQAETEDHIQVLKELEKGVDWGLDYWTHGFSTERPVDIRVPHDSLYAIKDFLMENNIPFTVLINNVQELLDRERAEMVSNAEIERKTKSFNFAAYHDLETIYSFMDTLVASHPDLISKVKIGSTYENRPMFALKFSTGGEKKPAIWIDAGIHAREWVSHASAVWIADRWHCRKEDELPIALRFERLTYIATDFKENRAPVPSVLSQMDIFLMIVANPDGYVFSHISPREFHRLWRKSRSVTSNPNCPGVDLNRNWDAEFSGPGASDDPCGEDYRGPSAQSEIEVKNIADFITSHGNFKSFMTLHAYSQLLMYPYAYNGSNAPDQPELHDVATQASKALNSWHGTIYKVGSIFHTIEQASGASVDWAYQRGIKYSFAFELRDTGEYGFLLPSDQIVSTARETWFALRYIMQYVSDHPY</sequence>
<dbReference type="PROSITE" id="PS00133">
    <property type="entry name" value="CARBOXYPEPT_ZN_2"/>
    <property type="match status" value="1"/>
</dbReference>
<dbReference type="Pfam" id="PF02244">
    <property type="entry name" value="Propep_M14"/>
    <property type="match status" value="1"/>
</dbReference>
<dbReference type="OrthoDB" id="3626597at2759"/>
<dbReference type="SUPFAM" id="SSF53187">
    <property type="entry name" value="Zn-dependent exopeptidases"/>
    <property type="match status" value="1"/>
</dbReference>
<evidence type="ECO:0000256" key="11">
    <source>
        <dbReference type="ARBA" id="ARBA00023049"/>
    </source>
</evidence>
<evidence type="ECO:0000256" key="8">
    <source>
        <dbReference type="ARBA" id="ARBA00022729"/>
    </source>
</evidence>
<keyword evidence="6" id="KW-0645">Protease</keyword>
<protein>
    <submittedName>
        <fullName evidence="16">Carboxypeptidase A2</fullName>
    </submittedName>
</protein>
<organism evidence="16 17">
    <name type="scientific">Anabarilius grahami</name>
    <name type="common">Kanglang fish</name>
    <name type="synonym">Barilius grahami</name>
    <dbReference type="NCBI Taxonomy" id="495550"/>
    <lineage>
        <taxon>Eukaryota</taxon>
        <taxon>Metazoa</taxon>
        <taxon>Chordata</taxon>
        <taxon>Craniata</taxon>
        <taxon>Vertebrata</taxon>
        <taxon>Euteleostomi</taxon>
        <taxon>Actinopterygii</taxon>
        <taxon>Neopterygii</taxon>
        <taxon>Teleostei</taxon>
        <taxon>Ostariophysi</taxon>
        <taxon>Cypriniformes</taxon>
        <taxon>Xenocyprididae</taxon>
        <taxon>Xenocypridinae</taxon>
        <taxon>Xenocypridinae incertae sedis</taxon>
        <taxon>Anabarilius</taxon>
    </lineage>
</organism>
<keyword evidence="8 14" id="KW-0732">Signal</keyword>
<comment type="similarity">
    <text evidence="3 13">Belongs to the peptidase M14 family.</text>
</comment>
<feature type="signal peptide" evidence="14">
    <location>
        <begin position="1"/>
        <end position="16"/>
    </location>
</feature>
<dbReference type="PROSITE" id="PS52035">
    <property type="entry name" value="PEPTIDASE_M14"/>
    <property type="match status" value="1"/>
</dbReference>
<dbReference type="Gene3D" id="3.30.70.340">
    <property type="entry name" value="Metallocarboxypeptidase-like"/>
    <property type="match status" value="1"/>
</dbReference>
<evidence type="ECO:0000256" key="1">
    <source>
        <dbReference type="ARBA" id="ARBA00001947"/>
    </source>
</evidence>
<evidence type="ECO:0000256" key="9">
    <source>
        <dbReference type="ARBA" id="ARBA00022801"/>
    </source>
</evidence>
<dbReference type="AlphaFoldDB" id="A0A3N0Z028"/>
<dbReference type="InterPro" id="IPR057246">
    <property type="entry name" value="CARBOXYPEPT_ZN_1"/>
</dbReference>
<dbReference type="SMART" id="SM00631">
    <property type="entry name" value="Zn_pept"/>
    <property type="match status" value="1"/>
</dbReference>
<dbReference type="Proteomes" id="UP000281406">
    <property type="component" value="Unassembled WGS sequence"/>
</dbReference>
<dbReference type="InterPro" id="IPR057247">
    <property type="entry name" value="CARBOXYPEPT_ZN_2"/>
</dbReference>
<dbReference type="GO" id="GO:0004181">
    <property type="term" value="F:metallocarboxypeptidase activity"/>
    <property type="evidence" value="ECO:0007669"/>
    <property type="project" value="InterPro"/>
</dbReference>
<evidence type="ECO:0000256" key="4">
    <source>
        <dbReference type="ARBA" id="ARBA00022525"/>
    </source>
</evidence>
<dbReference type="InterPro" id="IPR000834">
    <property type="entry name" value="Peptidase_M14"/>
</dbReference>
<dbReference type="PANTHER" id="PTHR11705:SF71">
    <property type="entry name" value="CARBOXYPEPTIDASE A2"/>
    <property type="match status" value="1"/>
</dbReference>
<accession>A0A3N0Z028</accession>
<evidence type="ECO:0000256" key="5">
    <source>
        <dbReference type="ARBA" id="ARBA00022645"/>
    </source>
</evidence>
<dbReference type="InterPro" id="IPR036990">
    <property type="entry name" value="M14A-like_propep"/>
</dbReference>
<keyword evidence="11" id="KW-0482">Metalloprotease</keyword>
<proteinExistence type="inferred from homology"/>
<dbReference type="FunFam" id="3.30.70.340:FF:000001">
    <property type="entry name" value="Carboxypeptidase A5"/>
    <property type="match status" value="1"/>
</dbReference>
<feature type="chain" id="PRO_5018138859" evidence="14">
    <location>
        <begin position="17"/>
        <end position="444"/>
    </location>
</feature>
<comment type="subcellular location">
    <subcellularLocation>
        <location evidence="2">Secreted</location>
    </subcellularLocation>
</comment>
<keyword evidence="4" id="KW-0964">Secreted</keyword>